<evidence type="ECO:0000313" key="1">
    <source>
        <dbReference type="EMBL" id="KAK1866850.1"/>
    </source>
</evidence>
<dbReference type="EMBL" id="CM020619">
    <property type="protein sequence ID" value="KAK1866850.1"/>
    <property type="molecule type" value="Genomic_DNA"/>
</dbReference>
<sequence>MGGYVMRQANVFDAVAVSRLTQGVCQKLREWDDQGCPGGIFPVDSSQQLPHVSSGDKTYLPMVTYENPDGNLSVLRGRRSSPSWTPRRRATRTRATLTCWLLALGLDVARSSCWRSSLW</sequence>
<proteinExistence type="predicted"/>
<comment type="caution">
    <text evidence="1">The sequence shown here is derived from an EMBL/GenBank/DDBJ whole genome shotgun (WGS) entry which is preliminary data.</text>
</comment>
<keyword evidence="2" id="KW-1185">Reference proteome</keyword>
<organism evidence="1 2">
    <name type="scientific">Pyropia yezoensis</name>
    <name type="common">Susabi-nori</name>
    <name type="synonym">Porphyra yezoensis</name>
    <dbReference type="NCBI Taxonomy" id="2788"/>
    <lineage>
        <taxon>Eukaryota</taxon>
        <taxon>Rhodophyta</taxon>
        <taxon>Bangiophyceae</taxon>
        <taxon>Bangiales</taxon>
        <taxon>Bangiaceae</taxon>
        <taxon>Pyropia</taxon>
    </lineage>
</organism>
<name>A0ACC3C9E7_PYRYE</name>
<accession>A0ACC3C9E7</accession>
<reference evidence="1" key="1">
    <citation type="submission" date="2019-11" db="EMBL/GenBank/DDBJ databases">
        <title>Nori genome reveals adaptations in red seaweeds to the harsh intertidal environment.</title>
        <authorList>
            <person name="Wang D."/>
            <person name="Mao Y."/>
        </authorList>
    </citation>
    <scope>NUCLEOTIDE SEQUENCE</scope>
    <source>
        <tissue evidence="1">Gametophyte</tissue>
    </source>
</reference>
<gene>
    <name evidence="1" type="ORF">I4F81_009362</name>
</gene>
<evidence type="ECO:0000313" key="2">
    <source>
        <dbReference type="Proteomes" id="UP000798662"/>
    </source>
</evidence>
<protein>
    <submittedName>
        <fullName evidence="1">Uncharacterized protein</fullName>
    </submittedName>
</protein>
<dbReference type="Proteomes" id="UP000798662">
    <property type="component" value="Chromosome 2"/>
</dbReference>